<organism evidence="1">
    <name type="scientific">Physcomitrium patens</name>
    <name type="common">Spreading-leaved earth moss</name>
    <name type="synonym">Physcomitrella patens</name>
    <dbReference type="NCBI Taxonomy" id="3218"/>
    <lineage>
        <taxon>Eukaryota</taxon>
        <taxon>Viridiplantae</taxon>
        <taxon>Streptophyta</taxon>
        <taxon>Embryophyta</taxon>
        <taxon>Bryophyta</taxon>
        <taxon>Bryophytina</taxon>
        <taxon>Bryopsida</taxon>
        <taxon>Funariidae</taxon>
        <taxon>Funariales</taxon>
        <taxon>Funariaceae</taxon>
        <taxon>Physcomitrium</taxon>
    </lineage>
</organism>
<sequence>MSVGFRVELCGQVWLHLLQQVASTPHDNEARHFSVMAKPRMEMIPKASDFCDAQAISVFRLRLGVWGVGRREGGCMKQSSMIAPMS</sequence>
<dbReference type="InParanoid" id="A0A2K1KUR0"/>
<dbReference type="Gramene" id="Pp3c3_16450V3.1">
    <property type="protein sequence ID" value="Pp3c3_16450V3.1"/>
    <property type="gene ID" value="Pp3c3_16450"/>
</dbReference>
<proteinExistence type="predicted"/>
<reference evidence="1 3" key="2">
    <citation type="journal article" date="2018" name="Plant J.">
        <title>The Physcomitrella patens chromosome-scale assembly reveals moss genome structure and evolution.</title>
        <authorList>
            <person name="Lang D."/>
            <person name="Ullrich K.K."/>
            <person name="Murat F."/>
            <person name="Fuchs J."/>
            <person name="Jenkins J."/>
            <person name="Haas F.B."/>
            <person name="Piednoel M."/>
            <person name="Gundlach H."/>
            <person name="Van Bel M."/>
            <person name="Meyberg R."/>
            <person name="Vives C."/>
            <person name="Morata J."/>
            <person name="Symeonidi A."/>
            <person name="Hiss M."/>
            <person name="Muchero W."/>
            <person name="Kamisugi Y."/>
            <person name="Saleh O."/>
            <person name="Blanc G."/>
            <person name="Decker E.L."/>
            <person name="van Gessel N."/>
            <person name="Grimwood J."/>
            <person name="Hayes R.D."/>
            <person name="Graham S.W."/>
            <person name="Gunter L.E."/>
            <person name="McDaniel S.F."/>
            <person name="Hoernstein S.N.W."/>
            <person name="Larsson A."/>
            <person name="Li F.W."/>
            <person name="Perroud P.F."/>
            <person name="Phillips J."/>
            <person name="Ranjan P."/>
            <person name="Rokshar D.S."/>
            <person name="Rothfels C.J."/>
            <person name="Schneider L."/>
            <person name="Shu S."/>
            <person name="Stevenson D.W."/>
            <person name="Thummler F."/>
            <person name="Tillich M."/>
            <person name="Villarreal Aguilar J.C."/>
            <person name="Widiez T."/>
            <person name="Wong G.K."/>
            <person name="Wymore A."/>
            <person name="Zhang Y."/>
            <person name="Zimmer A.D."/>
            <person name="Quatrano R.S."/>
            <person name="Mayer K.F.X."/>
            <person name="Goodstein D."/>
            <person name="Casacuberta J.M."/>
            <person name="Vandepoele K."/>
            <person name="Reski R."/>
            <person name="Cuming A.C."/>
            <person name="Tuskan G.A."/>
            <person name="Maumus F."/>
            <person name="Salse J."/>
            <person name="Schmutz J."/>
            <person name="Rensing S.A."/>
        </authorList>
    </citation>
    <scope>NUCLEOTIDE SEQUENCE [LARGE SCALE GENOMIC DNA]</scope>
    <source>
        <strain evidence="2 3">cv. Gransden 2004</strain>
    </source>
</reference>
<evidence type="ECO:0000313" key="2">
    <source>
        <dbReference type="EnsemblPlants" id="Pp3c3_16450V3.1"/>
    </source>
</evidence>
<protein>
    <submittedName>
        <fullName evidence="1 2">Uncharacterized protein</fullName>
    </submittedName>
</protein>
<reference evidence="2" key="3">
    <citation type="submission" date="2020-12" db="UniProtKB">
        <authorList>
            <consortium name="EnsemblPlants"/>
        </authorList>
    </citation>
    <scope>IDENTIFICATION</scope>
</reference>
<dbReference type="EnsemblPlants" id="Pp3c3_16450V3.1">
    <property type="protein sequence ID" value="Pp3c3_16450V3.1"/>
    <property type="gene ID" value="Pp3c3_16450"/>
</dbReference>
<name>A0A2K1KUR0_PHYPA</name>
<dbReference type="Gramene" id="Pp3c3_16451V3.1">
    <property type="protein sequence ID" value="Pp3c3_16451V3.1"/>
    <property type="gene ID" value="Pp3c3_16451"/>
</dbReference>
<gene>
    <name evidence="1" type="ORF">PHYPA_004513</name>
</gene>
<dbReference type="PaxDb" id="3218-PP1S25_306V6.1"/>
<dbReference type="Proteomes" id="UP000006727">
    <property type="component" value="Chromosome 3"/>
</dbReference>
<accession>A0A2K1KUR0</accession>
<reference evidence="1 3" key="1">
    <citation type="journal article" date="2008" name="Science">
        <title>The Physcomitrella genome reveals evolutionary insights into the conquest of land by plants.</title>
        <authorList>
            <person name="Rensing S."/>
            <person name="Lang D."/>
            <person name="Zimmer A."/>
            <person name="Terry A."/>
            <person name="Salamov A."/>
            <person name="Shapiro H."/>
            <person name="Nishiyama T."/>
            <person name="Perroud P.-F."/>
            <person name="Lindquist E."/>
            <person name="Kamisugi Y."/>
            <person name="Tanahashi T."/>
            <person name="Sakakibara K."/>
            <person name="Fujita T."/>
            <person name="Oishi K."/>
            <person name="Shin-I T."/>
            <person name="Kuroki Y."/>
            <person name="Toyoda A."/>
            <person name="Suzuki Y."/>
            <person name="Hashimoto A."/>
            <person name="Yamaguchi K."/>
            <person name="Sugano A."/>
            <person name="Kohara Y."/>
            <person name="Fujiyama A."/>
            <person name="Anterola A."/>
            <person name="Aoki S."/>
            <person name="Ashton N."/>
            <person name="Barbazuk W.B."/>
            <person name="Barker E."/>
            <person name="Bennetzen J."/>
            <person name="Bezanilla M."/>
            <person name="Blankenship R."/>
            <person name="Cho S.H."/>
            <person name="Dutcher S."/>
            <person name="Estelle M."/>
            <person name="Fawcett J.A."/>
            <person name="Gundlach H."/>
            <person name="Hanada K."/>
            <person name="Heyl A."/>
            <person name="Hicks K.A."/>
            <person name="Hugh J."/>
            <person name="Lohr M."/>
            <person name="Mayer K."/>
            <person name="Melkozernov A."/>
            <person name="Murata T."/>
            <person name="Nelson D."/>
            <person name="Pils B."/>
            <person name="Prigge M."/>
            <person name="Reiss B."/>
            <person name="Renner T."/>
            <person name="Rombauts S."/>
            <person name="Rushton P."/>
            <person name="Sanderfoot A."/>
            <person name="Schween G."/>
            <person name="Shiu S.-H."/>
            <person name="Stueber K."/>
            <person name="Theodoulou F.L."/>
            <person name="Tu H."/>
            <person name="Van de Peer Y."/>
            <person name="Verrier P.J."/>
            <person name="Waters E."/>
            <person name="Wood A."/>
            <person name="Yang L."/>
            <person name="Cove D."/>
            <person name="Cuming A."/>
            <person name="Hasebe M."/>
            <person name="Lucas S."/>
            <person name="Mishler D.B."/>
            <person name="Reski R."/>
            <person name="Grigoriev I."/>
            <person name="Quatrano R.S."/>
            <person name="Boore J.L."/>
        </authorList>
    </citation>
    <scope>NUCLEOTIDE SEQUENCE [LARGE SCALE GENOMIC DNA]</scope>
    <source>
        <strain evidence="2 3">cv. Gransden 2004</strain>
    </source>
</reference>
<evidence type="ECO:0000313" key="1">
    <source>
        <dbReference type="EMBL" id="PNR57519.1"/>
    </source>
</evidence>
<dbReference type="EnsemblPlants" id="Pp3c3_16451V3.1">
    <property type="protein sequence ID" value="Pp3c3_16451V3.1"/>
    <property type="gene ID" value="Pp3c3_16451"/>
</dbReference>
<keyword evidence="3" id="KW-1185">Reference proteome</keyword>
<dbReference type="AlphaFoldDB" id="A0A2K1KUR0"/>
<dbReference type="EMBL" id="ABEU02000003">
    <property type="protein sequence ID" value="PNR57519.1"/>
    <property type="molecule type" value="Genomic_DNA"/>
</dbReference>
<evidence type="ECO:0000313" key="3">
    <source>
        <dbReference type="Proteomes" id="UP000006727"/>
    </source>
</evidence>